<sequence>MGSLLYNGDGREVVRVSDPEMAKAFFVPFFSSLSFNTHGHNMTDLKTQIDHQLQVFR</sequence>
<dbReference type="eggNOG" id="KOG1021">
    <property type="taxonomic scope" value="Eukaryota"/>
</dbReference>
<protein>
    <submittedName>
        <fullName evidence="1">Uncharacterized protein</fullName>
    </submittedName>
</protein>
<accession>W9RBT0</accession>
<evidence type="ECO:0000313" key="1">
    <source>
        <dbReference type="EMBL" id="EXB63664.1"/>
    </source>
</evidence>
<proteinExistence type="predicted"/>
<dbReference type="EMBL" id="KE344491">
    <property type="protein sequence ID" value="EXB63664.1"/>
    <property type="molecule type" value="Genomic_DNA"/>
</dbReference>
<dbReference type="Proteomes" id="UP000030645">
    <property type="component" value="Unassembled WGS sequence"/>
</dbReference>
<dbReference type="STRING" id="981085.W9RBT0"/>
<reference evidence="2" key="1">
    <citation type="submission" date="2013-01" db="EMBL/GenBank/DDBJ databases">
        <title>Draft Genome Sequence of a Mulberry Tree, Morus notabilis C.K. Schneid.</title>
        <authorList>
            <person name="He N."/>
            <person name="Zhao S."/>
        </authorList>
    </citation>
    <scope>NUCLEOTIDE SEQUENCE</scope>
</reference>
<evidence type="ECO:0000313" key="2">
    <source>
        <dbReference type="Proteomes" id="UP000030645"/>
    </source>
</evidence>
<dbReference type="AlphaFoldDB" id="W9RBT0"/>
<gene>
    <name evidence="1" type="ORF">L484_027006</name>
</gene>
<organism evidence="1 2">
    <name type="scientific">Morus notabilis</name>
    <dbReference type="NCBI Taxonomy" id="981085"/>
    <lineage>
        <taxon>Eukaryota</taxon>
        <taxon>Viridiplantae</taxon>
        <taxon>Streptophyta</taxon>
        <taxon>Embryophyta</taxon>
        <taxon>Tracheophyta</taxon>
        <taxon>Spermatophyta</taxon>
        <taxon>Magnoliopsida</taxon>
        <taxon>eudicotyledons</taxon>
        <taxon>Gunneridae</taxon>
        <taxon>Pentapetalae</taxon>
        <taxon>rosids</taxon>
        <taxon>fabids</taxon>
        <taxon>Rosales</taxon>
        <taxon>Moraceae</taxon>
        <taxon>Moreae</taxon>
        <taxon>Morus</taxon>
    </lineage>
</organism>
<name>W9RBT0_9ROSA</name>
<keyword evidence="2" id="KW-1185">Reference proteome</keyword>